<dbReference type="RefSeq" id="WP_072866049.1">
    <property type="nucleotide sequence ID" value="NZ_FQUI01000060.1"/>
</dbReference>
<protein>
    <submittedName>
        <fullName evidence="1">Uncharacterized protein</fullName>
    </submittedName>
</protein>
<dbReference type="AlphaFoldDB" id="A0A1M5AFK4"/>
<evidence type="ECO:0000313" key="2">
    <source>
        <dbReference type="Proteomes" id="UP000184334"/>
    </source>
</evidence>
<reference evidence="1" key="1">
    <citation type="submission" date="2016-11" db="EMBL/GenBank/DDBJ databases">
        <authorList>
            <person name="Varghese N."/>
            <person name="Submissions S."/>
        </authorList>
    </citation>
    <scope>NUCLEOTIDE SEQUENCE [LARGE SCALE GENOMIC DNA]</scope>
    <source>
        <strain evidence="1">DSM 16785</strain>
    </source>
</reference>
<evidence type="ECO:0000313" key="1">
    <source>
        <dbReference type="EMBL" id="SHF29080.1"/>
    </source>
</evidence>
<name>A0A1M5AFK4_MARH1</name>
<keyword evidence="2" id="KW-1185">Reference proteome</keyword>
<sequence length="136" mass="15984">MNIEIIPISQKISEIVNQIIENEFLKSDEEKLKAFYAWINRAIIINSVHGPVDFYIYLSSGENKKLKSIKEILLKKIDEIVTEIFGDNTDNILKRSFEEKESLNKIFNEILIQLKLKTFLLKKLFEYSKNEGEKNE</sequence>
<accession>A0A1M5AFK4</accession>
<proteinExistence type="predicted"/>
<dbReference type="Proteomes" id="UP000184334">
    <property type="component" value="Unassembled WGS sequence"/>
</dbReference>
<dbReference type="EMBL" id="FQUI01000060">
    <property type="protein sequence ID" value="SHF29080.1"/>
    <property type="molecule type" value="Genomic_DNA"/>
</dbReference>
<gene>
    <name evidence="1" type="ORF">SAMN02745164_02179</name>
</gene>
<comment type="caution">
    <text evidence="1">The sequence shown here is derived from an EMBL/GenBank/DDBJ whole genome shotgun (WGS) entry which is preliminary data.</text>
</comment>
<organism evidence="1 2">
    <name type="scientific">Marinitoga hydrogenitolerans (strain DSM 16785 / JCM 12826 / AT1271)</name>
    <dbReference type="NCBI Taxonomy" id="1122195"/>
    <lineage>
        <taxon>Bacteria</taxon>
        <taxon>Thermotogati</taxon>
        <taxon>Thermotogota</taxon>
        <taxon>Thermotogae</taxon>
        <taxon>Petrotogales</taxon>
        <taxon>Petrotogaceae</taxon>
        <taxon>Marinitoga</taxon>
    </lineage>
</organism>
<dbReference type="STRING" id="1122195.SAMN02745164_02179"/>